<dbReference type="InterPro" id="IPR051043">
    <property type="entry name" value="Sulfatase_Mod_Factor_Kinase"/>
</dbReference>
<gene>
    <name evidence="2" type="ORF">METZ01_LOCUS132707</name>
</gene>
<dbReference type="InterPro" id="IPR042095">
    <property type="entry name" value="SUMF_sf"/>
</dbReference>
<dbReference type="Gene3D" id="3.90.1580.10">
    <property type="entry name" value="paralog of FGE (formylglycine-generating enzyme)"/>
    <property type="match status" value="1"/>
</dbReference>
<sequence length="339" mass="38829">MKYLYVVLFILLINCSEKTDKEIEGMVWIPGGSFYQGALVNDTLALLHEKPRHLVHIDGFYMDISPVTNKEFKNFVKETGYITTAERDVNWGELARQLPPGTDKPHDSLLKAGSLIFSKTKKPITDFGDFSQWWKWKIGANWKKPRGDNDISGKDNYPVVHISYEDALAYCKWADKRLPTEAEWEYAARANRDDAIYYWGNDHDSLKYKANTWEGQFPFENSKIDGYENLAPIKSFPANDFGLYGMSGNVWEWTSDWYNVNYYKDLLEDKAACHNPKGATHAFNPNNIYAQEKVIKGGSFLCNINYCISYRISAKMSSTPDTSLEHLGFRAVAAKNTIN</sequence>
<dbReference type="GO" id="GO:0005783">
    <property type="term" value="C:endoplasmic reticulum"/>
    <property type="evidence" value="ECO:0007669"/>
    <property type="project" value="TreeGrafter"/>
</dbReference>
<evidence type="ECO:0000313" key="2">
    <source>
        <dbReference type="EMBL" id="SVA79853.1"/>
    </source>
</evidence>
<name>A0A381YTH0_9ZZZZ</name>
<protein>
    <recommendedName>
        <fullName evidence="1">Sulfatase-modifying factor enzyme-like domain-containing protein</fullName>
    </recommendedName>
</protein>
<dbReference type="InterPro" id="IPR016187">
    <property type="entry name" value="CTDL_fold"/>
</dbReference>
<proteinExistence type="predicted"/>
<organism evidence="2">
    <name type="scientific">marine metagenome</name>
    <dbReference type="NCBI Taxonomy" id="408172"/>
    <lineage>
        <taxon>unclassified sequences</taxon>
        <taxon>metagenomes</taxon>
        <taxon>ecological metagenomes</taxon>
    </lineage>
</organism>
<dbReference type="AlphaFoldDB" id="A0A381YTH0"/>
<dbReference type="SUPFAM" id="SSF56436">
    <property type="entry name" value="C-type lectin-like"/>
    <property type="match status" value="1"/>
</dbReference>
<accession>A0A381YTH0</accession>
<feature type="domain" description="Sulfatase-modifying factor enzyme-like" evidence="1">
    <location>
        <begin position="23"/>
        <end position="332"/>
    </location>
</feature>
<reference evidence="2" key="1">
    <citation type="submission" date="2018-05" db="EMBL/GenBank/DDBJ databases">
        <authorList>
            <person name="Lanie J.A."/>
            <person name="Ng W.-L."/>
            <person name="Kazmierczak K.M."/>
            <person name="Andrzejewski T.M."/>
            <person name="Davidsen T.M."/>
            <person name="Wayne K.J."/>
            <person name="Tettelin H."/>
            <person name="Glass J.I."/>
            <person name="Rusch D."/>
            <person name="Podicherti R."/>
            <person name="Tsui H.-C.T."/>
            <person name="Winkler M.E."/>
        </authorList>
    </citation>
    <scope>NUCLEOTIDE SEQUENCE</scope>
</reference>
<dbReference type="PANTHER" id="PTHR23150">
    <property type="entry name" value="SULFATASE MODIFYING FACTOR 1, 2"/>
    <property type="match status" value="1"/>
</dbReference>
<dbReference type="PANTHER" id="PTHR23150:SF19">
    <property type="entry name" value="FORMYLGLYCINE-GENERATING ENZYME"/>
    <property type="match status" value="1"/>
</dbReference>
<evidence type="ECO:0000259" key="1">
    <source>
        <dbReference type="Pfam" id="PF03781"/>
    </source>
</evidence>
<dbReference type="EMBL" id="UINC01018927">
    <property type="protein sequence ID" value="SVA79853.1"/>
    <property type="molecule type" value="Genomic_DNA"/>
</dbReference>
<dbReference type="Pfam" id="PF03781">
    <property type="entry name" value="FGE-sulfatase"/>
    <property type="match status" value="1"/>
</dbReference>
<dbReference type="GO" id="GO:0120147">
    <property type="term" value="F:formylglycine-generating oxidase activity"/>
    <property type="evidence" value="ECO:0007669"/>
    <property type="project" value="TreeGrafter"/>
</dbReference>
<dbReference type="InterPro" id="IPR005532">
    <property type="entry name" value="SUMF_dom"/>
</dbReference>